<dbReference type="SMART" id="SM00421">
    <property type="entry name" value="HTH_LUXR"/>
    <property type="match status" value="1"/>
</dbReference>
<comment type="caution">
    <text evidence="2">The sequence shown here is derived from an EMBL/GenBank/DDBJ whole genome shotgun (WGS) entry which is preliminary data.</text>
</comment>
<dbReference type="AlphaFoldDB" id="A0A316IE40"/>
<dbReference type="SUPFAM" id="SSF46894">
    <property type="entry name" value="C-terminal effector domain of the bipartite response regulators"/>
    <property type="match status" value="1"/>
</dbReference>
<feature type="domain" description="HTH luxR-type" evidence="1">
    <location>
        <begin position="18"/>
        <end position="83"/>
    </location>
</feature>
<evidence type="ECO:0000313" key="3">
    <source>
        <dbReference type="Proteomes" id="UP000246005"/>
    </source>
</evidence>
<evidence type="ECO:0000259" key="1">
    <source>
        <dbReference type="PROSITE" id="PS50043"/>
    </source>
</evidence>
<dbReference type="Proteomes" id="UP000246005">
    <property type="component" value="Unassembled WGS sequence"/>
</dbReference>
<dbReference type="GO" id="GO:0006355">
    <property type="term" value="P:regulation of DNA-templated transcription"/>
    <property type="evidence" value="ECO:0007669"/>
    <property type="project" value="InterPro"/>
</dbReference>
<dbReference type="InterPro" id="IPR036388">
    <property type="entry name" value="WH-like_DNA-bd_sf"/>
</dbReference>
<accession>A0A316IE40</accession>
<dbReference type="InterPro" id="IPR000792">
    <property type="entry name" value="Tscrpt_reg_LuxR_C"/>
</dbReference>
<dbReference type="InterPro" id="IPR016032">
    <property type="entry name" value="Sig_transdc_resp-reg_C-effctor"/>
</dbReference>
<name>A0A316IE40_9PSEU</name>
<dbReference type="Pfam" id="PF00196">
    <property type="entry name" value="GerE"/>
    <property type="match status" value="1"/>
</dbReference>
<dbReference type="GO" id="GO:0003677">
    <property type="term" value="F:DNA binding"/>
    <property type="evidence" value="ECO:0007669"/>
    <property type="project" value="InterPro"/>
</dbReference>
<gene>
    <name evidence="2" type="ORF">C8D88_101692</name>
</gene>
<dbReference type="Gene3D" id="1.10.10.10">
    <property type="entry name" value="Winged helix-like DNA-binding domain superfamily/Winged helix DNA-binding domain"/>
    <property type="match status" value="1"/>
</dbReference>
<protein>
    <submittedName>
        <fullName evidence="2">Regulatory LuxR family protein</fullName>
    </submittedName>
</protein>
<proteinExistence type="predicted"/>
<reference evidence="2 3" key="1">
    <citation type="submission" date="2018-05" db="EMBL/GenBank/DDBJ databases">
        <title>Genomic Encyclopedia of Type Strains, Phase IV (KMG-IV): sequencing the most valuable type-strain genomes for metagenomic binning, comparative biology and taxonomic classification.</title>
        <authorList>
            <person name="Goeker M."/>
        </authorList>
    </citation>
    <scope>NUCLEOTIDE SEQUENCE [LARGE SCALE GENOMIC DNA]</scope>
    <source>
        <strain evidence="2 3">DSM 45480</strain>
    </source>
</reference>
<dbReference type="EMBL" id="QGHB01000001">
    <property type="protein sequence ID" value="PWK90674.1"/>
    <property type="molecule type" value="Genomic_DNA"/>
</dbReference>
<organism evidence="2 3">
    <name type="scientific">Lentzea atacamensis</name>
    <dbReference type="NCBI Taxonomy" id="531938"/>
    <lineage>
        <taxon>Bacteria</taxon>
        <taxon>Bacillati</taxon>
        <taxon>Actinomycetota</taxon>
        <taxon>Actinomycetes</taxon>
        <taxon>Pseudonocardiales</taxon>
        <taxon>Pseudonocardiaceae</taxon>
        <taxon>Lentzea</taxon>
    </lineage>
</organism>
<dbReference type="PROSITE" id="PS50043">
    <property type="entry name" value="HTH_LUXR_2"/>
    <property type="match status" value="1"/>
</dbReference>
<evidence type="ECO:0000313" key="2">
    <source>
        <dbReference type="EMBL" id="PWK90674.1"/>
    </source>
</evidence>
<sequence length="91" mass="10148">MRMGVVQMFTWGLSTGPAVHDLEVLTDDQRAVLRCLARGHADHEIARVLGIGQRRVADEVAEILRRLDLPDRVAAVVFAHEAGMLHLPFPR</sequence>